<protein>
    <submittedName>
        <fullName evidence="1">DUF1499 domain-containing protein</fullName>
    </submittedName>
</protein>
<dbReference type="RefSeq" id="WP_368503584.1">
    <property type="nucleotide sequence ID" value="NZ_CP162551.1"/>
</dbReference>
<name>A0AB39BRS9_9BACI</name>
<sequence length="133" mass="14867">MALRELFSKLVNNRTETTEKHSDDQLKTRYYKTSKDKAIQAVESVVQSSGWQVKRIEEERGEMIAQPKNGGESLLIATIVTVKPFRTAIDFSCSTGTILPSDFGKSKKIVLALYDRLDQELPFVGSGIGEELL</sequence>
<reference evidence="1" key="1">
    <citation type="submission" date="2024-07" db="EMBL/GenBank/DDBJ databases">
        <title>Identification and characteristics of an arsenic-resistant bacterial isolate, which belongs to a novel species.</title>
        <authorList>
            <person name="Juszczyk A."/>
            <person name="Kowalczyk A."/>
            <person name="Was K."/>
            <person name="Kosowicz W."/>
            <person name="Budzyn A."/>
            <person name="Latowski D."/>
        </authorList>
    </citation>
    <scope>NUCLEOTIDE SEQUENCE</scope>
    <source>
        <strain evidence="1">As8PL</strain>
    </source>
</reference>
<organism evidence="1">
    <name type="scientific">Alkalihalophilus sp. As8PL</name>
    <dbReference type="NCBI Taxonomy" id="3237103"/>
    <lineage>
        <taxon>Bacteria</taxon>
        <taxon>Bacillati</taxon>
        <taxon>Bacillota</taxon>
        <taxon>Bacilli</taxon>
        <taxon>Bacillales</taxon>
        <taxon>Bacillaceae</taxon>
        <taxon>Alkalihalophilus</taxon>
    </lineage>
</organism>
<dbReference type="AlphaFoldDB" id="A0AB39BRS9"/>
<accession>A0AB39BRS9</accession>
<gene>
    <name evidence="1" type="ORF">AB3N04_15465</name>
</gene>
<proteinExistence type="predicted"/>
<dbReference type="EMBL" id="CP162551">
    <property type="protein sequence ID" value="XDI36091.1"/>
    <property type="molecule type" value="Genomic_DNA"/>
</dbReference>
<evidence type="ECO:0000313" key="1">
    <source>
        <dbReference type="EMBL" id="XDI36091.1"/>
    </source>
</evidence>